<dbReference type="InterPro" id="IPR036034">
    <property type="entry name" value="PDZ_sf"/>
</dbReference>
<dbReference type="Pfam" id="PF00595">
    <property type="entry name" value="PDZ"/>
    <property type="match status" value="3"/>
</dbReference>
<gene>
    <name evidence="3" type="ORF">g.49305</name>
</gene>
<feature type="domain" description="PDZ" evidence="2">
    <location>
        <begin position="166"/>
        <end position="252"/>
    </location>
</feature>
<feature type="region of interest" description="Disordered" evidence="1">
    <location>
        <begin position="111"/>
        <end position="143"/>
    </location>
</feature>
<dbReference type="PANTHER" id="PTHR46900:SF2">
    <property type="entry name" value="TYROSINE-PROTEIN PHOSPHATASE NON-RECEPTOR TYPE 13"/>
    <property type="match status" value="1"/>
</dbReference>
<feature type="region of interest" description="Disordered" evidence="1">
    <location>
        <begin position="1"/>
        <end position="55"/>
    </location>
</feature>
<evidence type="ECO:0000259" key="2">
    <source>
        <dbReference type="PROSITE" id="PS50106"/>
    </source>
</evidence>
<proteinExistence type="predicted"/>
<feature type="domain" description="PDZ" evidence="2">
    <location>
        <begin position="640"/>
        <end position="720"/>
    </location>
</feature>
<dbReference type="InterPro" id="IPR001478">
    <property type="entry name" value="PDZ"/>
</dbReference>
<dbReference type="SUPFAM" id="SSF50156">
    <property type="entry name" value="PDZ domain-like"/>
    <property type="match status" value="3"/>
</dbReference>
<feature type="region of interest" description="Disordered" evidence="1">
    <location>
        <begin position="522"/>
        <end position="594"/>
    </location>
</feature>
<feature type="domain" description="PDZ" evidence="2">
    <location>
        <begin position="295"/>
        <end position="376"/>
    </location>
</feature>
<dbReference type="AlphaFoldDB" id="A0A1B6JBW2"/>
<dbReference type="PANTHER" id="PTHR46900">
    <property type="entry name" value="TYROSINE-PROTEIN PHOSPHATASE NON-RECEPTOR TYPE 13"/>
    <property type="match status" value="1"/>
</dbReference>
<dbReference type="CDD" id="cd00136">
    <property type="entry name" value="PDZ_canonical"/>
    <property type="match status" value="1"/>
</dbReference>
<dbReference type="PROSITE" id="PS50106">
    <property type="entry name" value="PDZ"/>
    <property type="match status" value="3"/>
</dbReference>
<evidence type="ECO:0000313" key="3">
    <source>
        <dbReference type="EMBL" id="JAS96669.1"/>
    </source>
</evidence>
<feature type="region of interest" description="Disordered" evidence="1">
    <location>
        <begin position="259"/>
        <end position="281"/>
    </location>
</feature>
<feature type="compositionally biased region" description="Low complexity" evidence="1">
    <location>
        <begin position="559"/>
        <end position="572"/>
    </location>
</feature>
<feature type="compositionally biased region" description="Polar residues" evidence="1">
    <location>
        <begin position="540"/>
        <end position="549"/>
    </location>
</feature>
<dbReference type="EMBL" id="GECU01011037">
    <property type="protein sequence ID" value="JAS96669.1"/>
    <property type="molecule type" value="Transcribed_RNA"/>
</dbReference>
<dbReference type="InterPro" id="IPR052074">
    <property type="entry name" value="NonRcpt_TyrProt_Phosphatase"/>
</dbReference>
<organism evidence="3">
    <name type="scientific">Homalodisca liturata</name>
    <dbReference type="NCBI Taxonomy" id="320908"/>
    <lineage>
        <taxon>Eukaryota</taxon>
        <taxon>Metazoa</taxon>
        <taxon>Ecdysozoa</taxon>
        <taxon>Arthropoda</taxon>
        <taxon>Hexapoda</taxon>
        <taxon>Insecta</taxon>
        <taxon>Pterygota</taxon>
        <taxon>Neoptera</taxon>
        <taxon>Paraneoptera</taxon>
        <taxon>Hemiptera</taxon>
        <taxon>Auchenorrhyncha</taxon>
        <taxon>Membracoidea</taxon>
        <taxon>Cicadellidae</taxon>
        <taxon>Cicadellinae</taxon>
        <taxon>Proconiini</taxon>
        <taxon>Homalodisca</taxon>
    </lineage>
</organism>
<sequence>MGSNMSRHSGKGLTGRRSQSSGNLCNGKVASQGPGVARFFSPCGRGNQDSVGPRDRYKFCGSLPNHLDAKDPALEEVSEMDDDSSYRNNNNVRHLKKNDVLLKLQPLVPRADSVTHDQGYASERSPEDELPPDLPPPGTADQLTCPVHHPASKPVYPFLHKNSTFTVTLVKGTRGLGLSVTGGVDTEEQWPGLIRVKRLFPHQPAWQSGQLAQGDFLLVANNTSLVGLTNYEALEVLRTAPTEVVLTVCRPPPELQVLSTPLPAESAPVPPRRDPPSTSSLQLPLKRMESFGEFEITLKKVNGSLGFTLRKEDESVLGHYVRALVREPVLSDGRVKPGDKIVAVNGVDMSPMSHEEAVTFLRQCGQEVHLKLYRDPAQTPVQALSPTEHHRTFKPILRKEAQDMLSDLAVKKSMSPKDSSGSSTLSSAGRTSSPRKRRLTKTPSPDLESERPENHLSWSDEVLERVTPGFEGVKPRRPDTLNFAAERKPHFQFSAGGSSKTEESLDSLDSLDCRGSLAGMDSELGVGPLPSEPVSMPPLLTSTSDSTIGFSYRNPAYRSANPAPSKSKSSLSEDLPENRCSDNDLTGGVSSEGGIEGSKGLLKWKGVVFTPEDGTETVTSPEDSISQITEVDTSSNQVLVVELNRGWNSRLGFSLQQSGRNTLISAIHPDSVASRDGRLRAGDQLIMVNDESVEGMSTTEVISLLRKIRGSICITVWRKTS</sequence>
<evidence type="ECO:0000256" key="1">
    <source>
        <dbReference type="SAM" id="MobiDB-lite"/>
    </source>
</evidence>
<protein>
    <recommendedName>
        <fullName evidence="2">PDZ domain-containing protein</fullName>
    </recommendedName>
</protein>
<reference evidence="3" key="1">
    <citation type="submission" date="2015-11" db="EMBL/GenBank/DDBJ databases">
        <title>De novo transcriptome assembly of four potential Pierce s Disease insect vectors from Arizona vineyards.</title>
        <authorList>
            <person name="Tassone E.E."/>
        </authorList>
    </citation>
    <scope>NUCLEOTIDE SEQUENCE</scope>
</reference>
<feature type="compositionally biased region" description="Low complexity" evidence="1">
    <location>
        <begin position="411"/>
        <end position="432"/>
    </location>
</feature>
<dbReference type="SMART" id="SM00228">
    <property type="entry name" value="PDZ"/>
    <property type="match status" value="3"/>
</dbReference>
<feature type="region of interest" description="Disordered" evidence="1">
    <location>
        <begin position="411"/>
        <end position="460"/>
    </location>
</feature>
<name>A0A1B6JBW2_9HEMI</name>
<dbReference type="Gene3D" id="2.30.42.10">
    <property type="match status" value="3"/>
</dbReference>
<accession>A0A1B6JBW2</accession>